<gene>
    <name evidence="1" type="ORF">OSTQU699_LOCUS3384</name>
</gene>
<protein>
    <submittedName>
        <fullName evidence="1">Uncharacterized protein</fullName>
    </submittedName>
</protein>
<organism evidence="1 2">
    <name type="scientific">Ostreobium quekettii</name>
    <dbReference type="NCBI Taxonomy" id="121088"/>
    <lineage>
        <taxon>Eukaryota</taxon>
        <taxon>Viridiplantae</taxon>
        <taxon>Chlorophyta</taxon>
        <taxon>core chlorophytes</taxon>
        <taxon>Ulvophyceae</taxon>
        <taxon>TCBD clade</taxon>
        <taxon>Bryopsidales</taxon>
        <taxon>Ostreobineae</taxon>
        <taxon>Ostreobiaceae</taxon>
        <taxon>Ostreobium</taxon>
    </lineage>
</organism>
<reference evidence="1" key="1">
    <citation type="submission" date="2020-12" db="EMBL/GenBank/DDBJ databases">
        <authorList>
            <person name="Iha C."/>
        </authorList>
    </citation>
    <scope>NUCLEOTIDE SEQUENCE</scope>
</reference>
<name>A0A8S1IWH1_9CHLO</name>
<sequence length="229" mass="24465">MTAWSGLVFQQNLLKVLHNLRKLIRQYNARTGPDAVPNYSFLTGRAAAVGGLSPLPGMGRLALGTLHLPTLRCAGSLPQASHLWPIPFVPFAALPICCAVAATATCAECEPGTASSPRSLSDSDTSAMEGAIWTIPIMQALADLRLAYELLVEDPLWALAMNGVGAEHQDAVVGQYMDLDEAIYEFATMNDDRSDMYGGDDQTVQEIVALEDPFAVLLEFAGLGLEGDV</sequence>
<dbReference type="Proteomes" id="UP000708148">
    <property type="component" value="Unassembled WGS sequence"/>
</dbReference>
<proteinExistence type="predicted"/>
<evidence type="ECO:0000313" key="1">
    <source>
        <dbReference type="EMBL" id="CAD7698023.1"/>
    </source>
</evidence>
<dbReference type="EMBL" id="CAJHUC010000743">
    <property type="protein sequence ID" value="CAD7698023.1"/>
    <property type="molecule type" value="Genomic_DNA"/>
</dbReference>
<keyword evidence="2" id="KW-1185">Reference proteome</keyword>
<dbReference type="AlphaFoldDB" id="A0A8S1IWH1"/>
<evidence type="ECO:0000313" key="2">
    <source>
        <dbReference type="Proteomes" id="UP000708148"/>
    </source>
</evidence>
<comment type="caution">
    <text evidence="1">The sequence shown here is derived from an EMBL/GenBank/DDBJ whole genome shotgun (WGS) entry which is preliminary data.</text>
</comment>
<accession>A0A8S1IWH1</accession>